<accession>A0A1F5L4U4</accession>
<feature type="compositionally biased region" description="Polar residues" evidence="1">
    <location>
        <begin position="560"/>
        <end position="574"/>
    </location>
</feature>
<reference evidence="2 3" key="1">
    <citation type="journal article" date="2016" name="Sci. Rep.">
        <title>Penicillium arizonense, a new, genome sequenced fungal species, reveals a high chemical diversity in secreted metabolites.</title>
        <authorList>
            <person name="Grijseels S."/>
            <person name="Nielsen J.C."/>
            <person name="Randelovic M."/>
            <person name="Nielsen J."/>
            <person name="Nielsen K.F."/>
            <person name="Workman M."/>
            <person name="Frisvad J.C."/>
        </authorList>
    </citation>
    <scope>NUCLEOTIDE SEQUENCE [LARGE SCALE GENOMIC DNA]</scope>
    <source>
        <strain evidence="2 3">CBS 141311</strain>
    </source>
</reference>
<evidence type="ECO:0000313" key="3">
    <source>
        <dbReference type="Proteomes" id="UP000177622"/>
    </source>
</evidence>
<organism evidence="2 3">
    <name type="scientific">Penicillium arizonense</name>
    <dbReference type="NCBI Taxonomy" id="1835702"/>
    <lineage>
        <taxon>Eukaryota</taxon>
        <taxon>Fungi</taxon>
        <taxon>Dikarya</taxon>
        <taxon>Ascomycota</taxon>
        <taxon>Pezizomycotina</taxon>
        <taxon>Eurotiomycetes</taxon>
        <taxon>Eurotiomycetidae</taxon>
        <taxon>Eurotiales</taxon>
        <taxon>Aspergillaceae</taxon>
        <taxon>Penicillium</taxon>
    </lineage>
</organism>
<dbReference type="RefSeq" id="XP_022483691.1">
    <property type="nucleotide sequence ID" value="XM_022636447.1"/>
</dbReference>
<feature type="region of interest" description="Disordered" evidence="1">
    <location>
        <begin position="146"/>
        <end position="189"/>
    </location>
</feature>
<gene>
    <name evidence="2" type="ORF">PENARI_c031G01259</name>
</gene>
<keyword evidence="3" id="KW-1185">Reference proteome</keyword>
<dbReference type="GeneID" id="34581181"/>
<evidence type="ECO:0000256" key="1">
    <source>
        <dbReference type="SAM" id="MobiDB-lite"/>
    </source>
</evidence>
<sequence>MRSSDQTHAKNIFDFVLSDKRNQAGAKAGLNDTLVYKASLESPLNGHVNWNWPFPTPIVPAARNREPVLSRPTTDHFELSSSMSPTSDTSFTDPTVLPSHFCEDIPYLCDPVAAQEFYNTTFDLELIALLNDTEAAVTAVLASLDTDSSSTTAGHTSAEASIPIASTSPEPSSTSLVRATDSNPTSDPPIVDLSTPTPEIAHDSVPMAHTTLDAAPTSSSQAINRSTIITPPYSIGSIDLTDSPPNLPAQIGDVTQVGETKRAIFVPNAKAHASVASEPANGTTKRTQNAPQKRTPAQRRPRAKTPKRYPTPTSSSPRVLRRIAPTPPASVNDVVFKTPQEAPQKVSLNPITPMSIEAQHQLYEEKYLGQQNVYGNQQQHLKRMNQKLQNSLCKEQIDREQHLNQGRHQQQYQQTTHFTQLPQATQLPQLMQSSQSARKEPERDHYLQHLQQARQQKARKQLPQSMQTFQASRQLTEDESHLEHLRLARQQRAHQSIQTFMSDPRKTEHEQHLYNMQLANQQHQYLVSPQQQMDHKIHLQQLQLAHEQQARQEHARRQLSRSSQTLHSAQQQMTHEQHLRYLRHQNQIRQQQQHQQSPRLFQPIQAPQLNQLSQSSLSPQLPQLVYPAQQVQVTPPIRVARLAGPAYGTPYPNQQLQTVPQGQAAYLTLPTAQQYQPAVSASLFHHGASHNLPIDRMQLISPAPSSKRSFEFVDKVVPESFVANPDNHGRWFVPDTKRKERIYLNGPHSKKARLALEE</sequence>
<feature type="region of interest" description="Disordered" evidence="1">
    <location>
        <begin position="271"/>
        <end position="324"/>
    </location>
</feature>
<feature type="region of interest" description="Disordered" evidence="1">
    <location>
        <begin position="543"/>
        <end position="575"/>
    </location>
</feature>
<dbReference type="AlphaFoldDB" id="A0A1F5L4U4"/>
<dbReference type="Proteomes" id="UP000177622">
    <property type="component" value="Unassembled WGS sequence"/>
</dbReference>
<proteinExistence type="predicted"/>
<evidence type="ECO:0000313" key="2">
    <source>
        <dbReference type="EMBL" id="OGE48235.1"/>
    </source>
</evidence>
<feature type="compositionally biased region" description="Basic residues" evidence="1">
    <location>
        <begin position="296"/>
        <end position="307"/>
    </location>
</feature>
<dbReference type="EMBL" id="LXJU01000031">
    <property type="protein sequence ID" value="OGE48235.1"/>
    <property type="molecule type" value="Genomic_DNA"/>
</dbReference>
<dbReference type="OrthoDB" id="4498187at2759"/>
<feature type="compositionally biased region" description="Polar residues" evidence="1">
    <location>
        <begin position="280"/>
        <end position="292"/>
    </location>
</feature>
<protein>
    <submittedName>
        <fullName evidence="2">Uncharacterized protein</fullName>
    </submittedName>
</protein>
<name>A0A1F5L4U4_PENAI</name>
<comment type="caution">
    <text evidence="2">The sequence shown here is derived from an EMBL/GenBank/DDBJ whole genome shotgun (WGS) entry which is preliminary data.</text>
</comment>
<feature type="compositionally biased region" description="Polar residues" evidence="1">
    <location>
        <begin position="154"/>
        <end position="185"/>
    </location>
</feature>
<dbReference type="STRING" id="1835702.A0A1F5L4U4"/>